<evidence type="ECO:0000256" key="1">
    <source>
        <dbReference type="ARBA" id="ARBA00009005"/>
    </source>
</evidence>
<dbReference type="AlphaFoldDB" id="A0AAD5V839"/>
<accession>A0AAD5V839</accession>
<dbReference type="GO" id="GO:0006915">
    <property type="term" value="P:apoptotic process"/>
    <property type="evidence" value="ECO:0007669"/>
    <property type="project" value="UniProtKB-KW"/>
</dbReference>
<feature type="compositionally biased region" description="Basic and acidic residues" evidence="4">
    <location>
        <begin position="639"/>
        <end position="648"/>
    </location>
</feature>
<keyword evidence="7" id="KW-1185">Reference proteome</keyword>
<dbReference type="InterPro" id="IPR011600">
    <property type="entry name" value="Pept_C14_caspase"/>
</dbReference>
<evidence type="ECO:0000259" key="5">
    <source>
        <dbReference type="Pfam" id="PF00656"/>
    </source>
</evidence>
<keyword evidence="2" id="KW-0053">Apoptosis</keyword>
<dbReference type="PANTHER" id="PTHR48104:SF30">
    <property type="entry name" value="METACASPASE-1"/>
    <property type="match status" value="1"/>
</dbReference>
<keyword evidence="3" id="KW-0645">Protease</keyword>
<gene>
    <name evidence="6" type="ORF">NLI96_g5550</name>
</gene>
<dbReference type="EMBL" id="JANAWD010000184">
    <property type="protein sequence ID" value="KAJ3484571.1"/>
    <property type="molecule type" value="Genomic_DNA"/>
</dbReference>
<feature type="region of interest" description="Disordered" evidence="4">
    <location>
        <begin position="632"/>
        <end position="662"/>
    </location>
</feature>
<dbReference type="GO" id="GO:0006508">
    <property type="term" value="P:proteolysis"/>
    <property type="evidence" value="ECO:0007669"/>
    <property type="project" value="InterPro"/>
</dbReference>
<keyword evidence="3" id="KW-0788">Thiol protease</keyword>
<sequence>MDKCLALLVGITNYSHYVEVPPVKGAQADLNKVENYLLQTLSVPSCNIRRLEESNATRNNIIHAFKEHLIDNPEARDESAFIFYYTGHGTQVPSPDGWPTAHDGENHVEMILPFDVCKPQDDNRYVCGIPDRTLGALLDELARKHGTNITVIMDCCYSGHGTREEDFPFDVRSANLEPQLESDTDRDIWGTPSKAESIFSPGKKQRGLSHVLLSASRKDQLSYGNTRGGFFTMHLIDTLENGNIKPPTYGEIVAVVDTKLNEYFKIEWPQGDYAQNPQCEGAHDRIIFQLTRVDPRSFKVAPHKNCHPSISIGGAGAALGVKPGTIFDIYRGNPDTMEPLAKLGTAKATEVEAHKCDADLENDTQLSQPEGSLIIAQIRPNYSLKYAIVDRSEAQSSSTDQVTPLRNKLAESSDLLTVLQEVKDPDEADVVLEVKGGTVTLIHHDRDGQARLSHILPVMLTTDTGHLKVLNGVARFNFFLSHENVLQSGDTKSQVNVELHLLAPYDTSGNDAKRALDKKVDPKDDAYDFKDASDLSEEPEYAFVLHNNSSTDLYVYVVFYDPQTYKIELVYKPGNENEAPLLKDGLLQIGGSPEYNDAFAFYLEKGTDKEVGFFRIFFSPDSLQMGHLEQSAMVTTSRANEDGLGRSTEDDDEKKEDKGSEAFQGEWGCVTRRFVVRKN</sequence>
<keyword evidence="3" id="KW-0378">Hydrolase</keyword>
<reference evidence="6" key="1">
    <citation type="submission" date="2022-07" db="EMBL/GenBank/DDBJ databases">
        <title>Genome Sequence of Physisporinus lineatus.</title>
        <authorList>
            <person name="Buettner E."/>
        </authorList>
    </citation>
    <scope>NUCLEOTIDE SEQUENCE</scope>
    <source>
        <strain evidence="6">VT162</strain>
    </source>
</reference>
<evidence type="ECO:0000313" key="6">
    <source>
        <dbReference type="EMBL" id="KAJ3484571.1"/>
    </source>
</evidence>
<feature type="domain" description="Peptidase C14 caspase" evidence="5">
    <location>
        <begin position="4"/>
        <end position="281"/>
    </location>
</feature>
<dbReference type="GO" id="GO:0004197">
    <property type="term" value="F:cysteine-type endopeptidase activity"/>
    <property type="evidence" value="ECO:0007669"/>
    <property type="project" value="InterPro"/>
</dbReference>
<proteinExistence type="inferred from homology"/>
<evidence type="ECO:0000256" key="4">
    <source>
        <dbReference type="SAM" id="MobiDB-lite"/>
    </source>
</evidence>
<name>A0AAD5V839_9APHY</name>
<dbReference type="Gene3D" id="3.40.50.1460">
    <property type="match status" value="1"/>
</dbReference>
<evidence type="ECO:0000256" key="2">
    <source>
        <dbReference type="ARBA" id="ARBA00022703"/>
    </source>
</evidence>
<evidence type="ECO:0000313" key="7">
    <source>
        <dbReference type="Proteomes" id="UP001212997"/>
    </source>
</evidence>
<protein>
    <recommendedName>
        <fullName evidence="5">Peptidase C14 caspase domain-containing protein</fullName>
    </recommendedName>
</protein>
<dbReference type="PANTHER" id="PTHR48104">
    <property type="entry name" value="METACASPASE-4"/>
    <property type="match status" value="1"/>
</dbReference>
<comment type="caution">
    <text evidence="6">The sequence shown here is derived from an EMBL/GenBank/DDBJ whole genome shotgun (WGS) entry which is preliminary data.</text>
</comment>
<evidence type="ECO:0000256" key="3">
    <source>
        <dbReference type="ARBA" id="ARBA00022807"/>
    </source>
</evidence>
<dbReference type="InterPro" id="IPR050452">
    <property type="entry name" value="Metacaspase"/>
</dbReference>
<dbReference type="Proteomes" id="UP001212997">
    <property type="component" value="Unassembled WGS sequence"/>
</dbReference>
<comment type="similarity">
    <text evidence="1">Belongs to the peptidase C14B family.</text>
</comment>
<dbReference type="Pfam" id="PF00656">
    <property type="entry name" value="Peptidase_C14"/>
    <property type="match status" value="1"/>
</dbReference>
<dbReference type="GO" id="GO:0005737">
    <property type="term" value="C:cytoplasm"/>
    <property type="evidence" value="ECO:0007669"/>
    <property type="project" value="TreeGrafter"/>
</dbReference>
<dbReference type="SUPFAM" id="SSF52129">
    <property type="entry name" value="Caspase-like"/>
    <property type="match status" value="1"/>
</dbReference>
<organism evidence="6 7">
    <name type="scientific">Meripilus lineatus</name>
    <dbReference type="NCBI Taxonomy" id="2056292"/>
    <lineage>
        <taxon>Eukaryota</taxon>
        <taxon>Fungi</taxon>
        <taxon>Dikarya</taxon>
        <taxon>Basidiomycota</taxon>
        <taxon>Agaricomycotina</taxon>
        <taxon>Agaricomycetes</taxon>
        <taxon>Polyporales</taxon>
        <taxon>Meripilaceae</taxon>
        <taxon>Meripilus</taxon>
    </lineage>
</organism>
<dbReference type="InterPro" id="IPR029030">
    <property type="entry name" value="Caspase-like_dom_sf"/>
</dbReference>